<protein>
    <submittedName>
        <fullName evidence="2">Uncharacterized protein</fullName>
    </submittedName>
</protein>
<sequence length="207" mass="22497">MLVGIAVIVVVIWLDVATGIWQELVVLSGLAAGLVTSLFTVLVVDKVVARSTARRWAPVTRLALTEFLHDLADDDESEIARGHVVPRSIRGLDPDLDITGWGTELSALRDQVVTERKILSRALSQWVEFLAASADTADILRSVADIALQLDRVRDHALDLELTPTAAGRAKLTAEIEACNAHFTALVTELEDQIAATDADVERAERD</sequence>
<keyword evidence="1" id="KW-0812">Transmembrane</keyword>
<organism evidence="2 3">
    <name type="scientific">Leucobacter chromiireducens subsp. chromiireducens</name>
    <dbReference type="NCBI Taxonomy" id="660067"/>
    <lineage>
        <taxon>Bacteria</taxon>
        <taxon>Bacillati</taxon>
        <taxon>Actinomycetota</taxon>
        <taxon>Actinomycetes</taxon>
        <taxon>Micrococcales</taxon>
        <taxon>Microbacteriaceae</taxon>
        <taxon>Leucobacter</taxon>
    </lineage>
</organism>
<comment type="caution">
    <text evidence="2">The sequence shown here is derived from an EMBL/GenBank/DDBJ whole genome shotgun (WGS) entry which is preliminary data.</text>
</comment>
<keyword evidence="1" id="KW-0472">Membrane</keyword>
<evidence type="ECO:0000313" key="2">
    <source>
        <dbReference type="EMBL" id="MBL3688978.1"/>
    </source>
</evidence>
<dbReference type="EMBL" id="QYAD01000001">
    <property type="protein sequence ID" value="MBL3688978.1"/>
    <property type="molecule type" value="Genomic_DNA"/>
</dbReference>
<feature type="transmembrane region" description="Helical" evidence="1">
    <location>
        <begin position="29"/>
        <end position="48"/>
    </location>
</feature>
<keyword evidence="1" id="KW-1133">Transmembrane helix</keyword>
<accession>A0ABS1SLD4</accession>
<gene>
    <name evidence="2" type="ORF">D3226_03275</name>
</gene>
<proteinExistence type="predicted"/>
<name>A0ABS1SLD4_9MICO</name>
<evidence type="ECO:0000313" key="3">
    <source>
        <dbReference type="Proteomes" id="UP001646141"/>
    </source>
</evidence>
<evidence type="ECO:0000256" key="1">
    <source>
        <dbReference type="SAM" id="Phobius"/>
    </source>
</evidence>
<keyword evidence="3" id="KW-1185">Reference proteome</keyword>
<dbReference type="Proteomes" id="UP001646141">
    <property type="component" value="Unassembled WGS sequence"/>
</dbReference>
<reference evidence="2 3" key="1">
    <citation type="submission" date="2018-09" db="EMBL/GenBank/DDBJ databases">
        <title>Comparative genomics of Leucobacter spp.</title>
        <authorList>
            <person name="Reis A.C."/>
            <person name="Kolvenbach B.A."/>
            <person name="Corvini P.F.X."/>
            <person name="Nunes O.C."/>
        </authorList>
    </citation>
    <scope>NUCLEOTIDE SEQUENCE [LARGE SCALE GENOMIC DNA]</scope>
    <source>
        <strain evidence="2 3">L-1</strain>
    </source>
</reference>